<evidence type="ECO:0000313" key="2">
    <source>
        <dbReference type="EMBL" id="KAK1633204.1"/>
    </source>
</evidence>
<reference evidence="2" key="1">
    <citation type="submission" date="2021-06" db="EMBL/GenBank/DDBJ databases">
        <title>Comparative genomics, transcriptomics and evolutionary studies reveal genomic signatures of adaptation to plant cell wall in hemibiotrophic fungi.</title>
        <authorList>
            <consortium name="DOE Joint Genome Institute"/>
            <person name="Baroncelli R."/>
            <person name="Diaz J.F."/>
            <person name="Benocci T."/>
            <person name="Peng M."/>
            <person name="Battaglia E."/>
            <person name="Haridas S."/>
            <person name="Andreopoulos W."/>
            <person name="Labutti K."/>
            <person name="Pangilinan J."/>
            <person name="Floch G.L."/>
            <person name="Makela M.R."/>
            <person name="Henrissat B."/>
            <person name="Grigoriev I.V."/>
            <person name="Crouch J.A."/>
            <person name="De Vries R.P."/>
            <person name="Sukno S.A."/>
            <person name="Thon M.R."/>
        </authorList>
    </citation>
    <scope>NUCLEOTIDE SEQUENCE</scope>
    <source>
        <strain evidence="2">CBS 102054</strain>
    </source>
</reference>
<accession>A0AAJ0EBP3</accession>
<dbReference type="InterPro" id="IPR053137">
    <property type="entry name" value="NLR-like"/>
</dbReference>
<evidence type="ECO:0000259" key="1">
    <source>
        <dbReference type="Pfam" id="PF00931"/>
    </source>
</evidence>
<dbReference type="SMART" id="SM00028">
    <property type="entry name" value="TPR"/>
    <property type="match status" value="14"/>
</dbReference>
<organism evidence="2 3">
    <name type="scientific">Colletotrichum phormii</name>
    <dbReference type="NCBI Taxonomy" id="359342"/>
    <lineage>
        <taxon>Eukaryota</taxon>
        <taxon>Fungi</taxon>
        <taxon>Dikarya</taxon>
        <taxon>Ascomycota</taxon>
        <taxon>Pezizomycotina</taxon>
        <taxon>Sordariomycetes</taxon>
        <taxon>Hypocreomycetidae</taxon>
        <taxon>Glomerellales</taxon>
        <taxon>Glomerellaceae</taxon>
        <taxon>Colletotrichum</taxon>
        <taxon>Colletotrichum acutatum species complex</taxon>
    </lineage>
</organism>
<gene>
    <name evidence="2" type="ORF">BDP81DRAFT_473894</name>
</gene>
<dbReference type="PANTHER" id="PTHR46082">
    <property type="entry name" value="ATP/GTP-BINDING PROTEIN-RELATED"/>
    <property type="match status" value="1"/>
</dbReference>
<dbReference type="SUPFAM" id="SSF53474">
    <property type="entry name" value="alpha/beta-Hydrolases"/>
    <property type="match status" value="1"/>
</dbReference>
<dbReference type="GeneID" id="85479530"/>
<comment type="caution">
    <text evidence="2">The sequence shown here is derived from an EMBL/GenBank/DDBJ whole genome shotgun (WGS) entry which is preliminary data.</text>
</comment>
<name>A0AAJ0EBP3_9PEZI</name>
<dbReference type="Proteomes" id="UP001243989">
    <property type="component" value="Unassembled WGS sequence"/>
</dbReference>
<dbReference type="GO" id="GO:0043531">
    <property type="term" value="F:ADP binding"/>
    <property type="evidence" value="ECO:0007669"/>
    <property type="project" value="InterPro"/>
</dbReference>
<dbReference type="Gene3D" id="1.25.40.10">
    <property type="entry name" value="Tetratricopeptide repeat domain"/>
    <property type="match status" value="4"/>
</dbReference>
<protein>
    <recommendedName>
        <fullName evidence="1">NB-ARC domain-containing protein</fullName>
    </recommendedName>
</protein>
<dbReference type="Pfam" id="PF13424">
    <property type="entry name" value="TPR_12"/>
    <property type="match status" value="6"/>
</dbReference>
<dbReference type="RefSeq" id="XP_060441811.1">
    <property type="nucleotide sequence ID" value="XM_060594668.1"/>
</dbReference>
<dbReference type="InterPro" id="IPR011990">
    <property type="entry name" value="TPR-like_helical_dom_sf"/>
</dbReference>
<proteinExistence type="predicted"/>
<dbReference type="InterPro" id="IPR027417">
    <property type="entry name" value="P-loop_NTPase"/>
</dbReference>
<dbReference type="Pfam" id="PF13374">
    <property type="entry name" value="TPR_10"/>
    <property type="match status" value="2"/>
</dbReference>
<dbReference type="Gene3D" id="3.40.50.300">
    <property type="entry name" value="P-loop containing nucleotide triphosphate hydrolases"/>
    <property type="match status" value="1"/>
</dbReference>
<dbReference type="PANTHER" id="PTHR46082:SF6">
    <property type="entry name" value="AAA+ ATPASE DOMAIN-CONTAINING PROTEIN-RELATED"/>
    <property type="match status" value="1"/>
</dbReference>
<evidence type="ECO:0000313" key="3">
    <source>
        <dbReference type="Proteomes" id="UP001243989"/>
    </source>
</evidence>
<dbReference type="InterPro" id="IPR002182">
    <property type="entry name" value="NB-ARC"/>
</dbReference>
<dbReference type="EMBL" id="JAHMHQ010000018">
    <property type="protein sequence ID" value="KAK1633204.1"/>
    <property type="molecule type" value="Genomic_DNA"/>
</dbReference>
<dbReference type="SUPFAM" id="SSF48452">
    <property type="entry name" value="TPR-like"/>
    <property type="match status" value="2"/>
</dbReference>
<feature type="domain" description="NB-ARC" evidence="1">
    <location>
        <begin position="353"/>
        <end position="523"/>
    </location>
</feature>
<keyword evidence="3" id="KW-1185">Reference proteome</keyword>
<dbReference type="Gene3D" id="3.40.50.1820">
    <property type="entry name" value="alpha/beta hydrolase"/>
    <property type="match status" value="1"/>
</dbReference>
<dbReference type="InterPro" id="IPR019734">
    <property type="entry name" value="TPR_rpt"/>
</dbReference>
<dbReference type="SUPFAM" id="SSF52540">
    <property type="entry name" value="P-loop containing nucleoside triphosphate hydrolases"/>
    <property type="match status" value="1"/>
</dbReference>
<dbReference type="Pfam" id="PF00931">
    <property type="entry name" value="NB-ARC"/>
    <property type="match status" value="1"/>
</dbReference>
<sequence>MTQVHRIGFTQLQGKSGTREEGSYRVKFATFAWPDAEPQLTQGSIILVHGLRGHPRHTWESGKIVNTNDDHGPTIKKRTGLRSFFKSKRLTPDPSPSQAQDVSSPPSVFWPDDFLTDDIPEARIWTYGYDADVIGGVFQANNQNSVSQHGRDLKAKLEREINNNDPIVFIVHSLGGIIVKDGCQARAKLIIFLGTPHRGSSYSEWGQIASNLARLALQDSNKKIIEMLEVNSEVLDNIHEEFKTIVHSHNIKVHSFQEARGITGMKGLHNKVVDNFSSKLDLPQSLETVESINANHMEMARCSSKTDERYRAIVGVLRQGVSAMIAPIDRKPVHAVHYVIPFAKNKHYVERTELSDVQRMLFDDTHQTVALVGMGGLGKTQLALNFAYWVKENKPTYSVFWIPALSVASFEQVYTDIAKELGLRPNTKGEDIKTTVRQFLNSKEAGRWLLIIDNADDMELLYGSAGDQDGLIHHLPRSENGITLFTTRSRELALAVAKNALIKLRAMDQGEAEALFRKSILRKQHLQDHDSVAKLLDFLTFLPLAITQASAYLNWNESVPIARYIQLLQGTEQTLISTMSREFRDSTRYPNSPNAIATTWLVSFEQIQQIDSYAANLLYFISRIEPKSIPRSILPRSGSEDKLDNAIGILGSYAFLVERDETETFDMHSLVHLATRIWVTKRSIDAQIKEDAVERIKEIFPTYSYGDRARWREYMPHALKVLNESTEVEMNKKLRLYSRVGWCLLEDGRTKEAVKLLKQAVEVQECTLDEGHPHRLTSQQVLASAYQADGRVEEAIKLLEHVVEVRQSTLDKGHPHRLTSQQVLASAYQADGRVEEAIKLLEHVVEVRQSTLDEGHPDRLASQQVLASAYQADGRVEEAIKLLEHVVEVQQSTLDEGHPHRLASQQVLASAYQADGRVEEAIKLLEHVVEVEASILDEGHPDRLTSQQVLASAYQADGRVEEAIKLLEHVVEVRQSTLDKGHPHRLTSQHELARAYQADGRVEEAIKLLEHVVEVRQSTLDKGHPDRLASQQVLASAYQADGRVEEAIKLLEHVVEVQQSTLDEGHPHRLTSQHELARAYQADGRVEEAIKLLEHVVEVRQSTLDKGHPHRLTSQHELARAYQADGRVEEAIKLLEHVVEVQQSTLDEGHPHRLASQQVLASAYQADGRVEEAIKLLEHVVEVEASILDEGHPDRLTSQQVLASAYQADGRVEEAIKLLEHVVEVQQSTLDEGHPHRLTSQHELARAYQADGRVEEAIKLLEHVVEVRQSTLDEGHPDRLASQQVLASAYQADGRVEEAIKLLEHVVEVEASILDEGHPDRLTSQQVLASAYQEDGRG</sequence>
<dbReference type="InterPro" id="IPR029058">
    <property type="entry name" value="AB_hydrolase_fold"/>
</dbReference>